<protein>
    <submittedName>
        <fullName evidence="1">Uncharacterized protein</fullName>
    </submittedName>
</protein>
<evidence type="ECO:0000313" key="2">
    <source>
        <dbReference type="Proteomes" id="UP000828390"/>
    </source>
</evidence>
<reference evidence="1" key="1">
    <citation type="journal article" date="2019" name="bioRxiv">
        <title>The Genome of the Zebra Mussel, Dreissena polymorpha: A Resource for Invasive Species Research.</title>
        <authorList>
            <person name="McCartney M.A."/>
            <person name="Auch B."/>
            <person name="Kono T."/>
            <person name="Mallez S."/>
            <person name="Zhang Y."/>
            <person name="Obille A."/>
            <person name="Becker A."/>
            <person name="Abrahante J.E."/>
            <person name="Garbe J."/>
            <person name="Badalamenti J.P."/>
            <person name="Herman A."/>
            <person name="Mangelson H."/>
            <person name="Liachko I."/>
            <person name="Sullivan S."/>
            <person name="Sone E.D."/>
            <person name="Koren S."/>
            <person name="Silverstein K.A.T."/>
            <person name="Beckman K.B."/>
            <person name="Gohl D.M."/>
        </authorList>
    </citation>
    <scope>NUCLEOTIDE SEQUENCE</scope>
    <source>
        <strain evidence="1">Duluth1</strain>
        <tissue evidence="1">Whole animal</tissue>
    </source>
</reference>
<organism evidence="1 2">
    <name type="scientific">Dreissena polymorpha</name>
    <name type="common">Zebra mussel</name>
    <name type="synonym">Mytilus polymorpha</name>
    <dbReference type="NCBI Taxonomy" id="45954"/>
    <lineage>
        <taxon>Eukaryota</taxon>
        <taxon>Metazoa</taxon>
        <taxon>Spiralia</taxon>
        <taxon>Lophotrochozoa</taxon>
        <taxon>Mollusca</taxon>
        <taxon>Bivalvia</taxon>
        <taxon>Autobranchia</taxon>
        <taxon>Heteroconchia</taxon>
        <taxon>Euheterodonta</taxon>
        <taxon>Imparidentia</taxon>
        <taxon>Neoheterodontei</taxon>
        <taxon>Myida</taxon>
        <taxon>Dreissenoidea</taxon>
        <taxon>Dreissenidae</taxon>
        <taxon>Dreissena</taxon>
    </lineage>
</organism>
<evidence type="ECO:0000313" key="1">
    <source>
        <dbReference type="EMBL" id="KAH3894246.1"/>
    </source>
</evidence>
<sequence length="161" mass="17962">MGSLDATSCRPETPEWFPQHVECTGYSCPSTLPLSSSGQPLEILTCISTQGPPRPSSALPPLLSPSLFWRCSETTIYMYLQKITIQLSDPSKFWESGKSAGEEFCLVILRSLQENLLQVTVPPMATCMCQLLIELCSANDASYLDFLDNHHFLFNHCFFST</sequence>
<comment type="caution">
    <text evidence="1">The sequence shown here is derived from an EMBL/GenBank/DDBJ whole genome shotgun (WGS) entry which is preliminary data.</text>
</comment>
<keyword evidence="2" id="KW-1185">Reference proteome</keyword>
<dbReference type="Proteomes" id="UP000828390">
    <property type="component" value="Unassembled WGS sequence"/>
</dbReference>
<gene>
    <name evidence="1" type="ORF">DPMN_018403</name>
</gene>
<dbReference type="AlphaFoldDB" id="A0A9D4NGH7"/>
<reference evidence="1" key="2">
    <citation type="submission" date="2020-11" db="EMBL/GenBank/DDBJ databases">
        <authorList>
            <person name="McCartney M.A."/>
            <person name="Auch B."/>
            <person name="Kono T."/>
            <person name="Mallez S."/>
            <person name="Becker A."/>
            <person name="Gohl D.M."/>
            <person name="Silverstein K.A.T."/>
            <person name="Koren S."/>
            <person name="Bechman K.B."/>
            <person name="Herman A."/>
            <person name="Abrahante J.E."/>
            <person name="Garbe J."/>
        </authorList>
    </citation>
    <scope>NUCLEOTIDE SEQUENCE</scope>
    <source>
        <strain evidence="1">Duluth1</strain>
        <tissue evidence="1">Whole animal</tissue>
    </source>
</reference>
<name>A0A9D4NGH7_DREPO</name>
<dbReference type="EMBL" id="JAIWYP010000001">
    <property type="protein sequence ID" value="KAH3894246.1"/>
    <property type="molecule type" value="Genomic_DNA"/>
</dbReference>
<proteinExistence type="predicted"/>
<accession>A0A9D4NGH7</accession>